<evidence type="ECO:0000256" key="8">
    <source>
        <dbReference type="SAM" id="Coils"/>
    </source>
</evidence>
<dbReference type="PANTHER" id="PTHR14418">
    <property type="entry name" value="CONDENSIN COMPLEX SUBUNIT 3-RELATED"/>
    <property type="match status" value="1"/>
</dbReference>
<keyword evidence="5" id="KW-0498">Mitosis</keyword>
<dbReference type="InterPro" id="IPR025977">
    <property type="entry name" value="Cnd3_C"/>
</dbReference>
<dbReference type="eggNOG" id="KOG2025">
    <property type="taxonomic scope" value="Eukaryota"/>
</dbReference>
<feature type="domain" description="Nuclear condensin complex subunit 3 C-terminal" evidence="10">
    <location>
        <begin position="707"/>
        <end position="1012"/>
    </location>
</feature>
<evidence type="ECO:0000313" key="12">
    <source>
        <dbReference type="Proteomes" id="UP000031443"/>
    </source>
</evidence>
<dbReference type="GO" id="GO:0005737">
    <property type="term" value="C:cytoplasm"/>
    <property type="evidence" value="ECO:0007669"/>
    <property type="project" value="TreeGrafter"/>
</dbReference>
<comment type="subcellular location">
    <subcellularLocation>
        <location evidence="1">Chromosome</location>
    </subcellularLocation>
</comment>
<dbReference type="InterPro" id="IPR011989">
    <property type="entry name" value="ARM-like"/>
</dbReference>
<keyword evidence="3" id="KW-0158">Chromosome</keyword>
<evidence type="ECO:0000313" key="11">
    <source>
        <dbReference type="EMBL" id="EMP28849.1"/>
    </source>
</evidence>
<dbReference type="EMBL" id="KB560013">
    <property type="protein sequence ID" value="EMP28849.1"/>
    <property type="molecule type" value="Genomic_DNA"/>
</dbReference>
<dbReference type="Proteomes" id="UP000031443">
    <property type="component" value="Unassembled WGS sequence"/>
</dbReference>
<dbReference type="Gene3D" id="1.25.10.10">
    <property type="entry name" value="Leucine-rich Repeat Variant"/>
    <property type="match status" value="2"/>
</dbReference>
<evidence type="ECO:0000256" key="1">
    <source>
        <dbReference type="ARBA" id="ARBA00004286"/>
    </source>
</evidence>
<dbReference type="GO" id="GO:0051301">
    <property type="term" value="P:cell division"/>
    <property type="evidence" value="ECO:0007669"/>
    <property type="project" value="UniProtKB-KW"/>
</dbReference>
<accession>M7AVX1</accession>
<dbReference type="PANTHER" id="PTHR14418:SF5">
    <property type="entry name" value="CONDENSIN COMPLEX SUBUNIT 3"/>
    <property type="match status" value="1"/>
</dbReference>
<feature type="compositionally biased region" description="Polar residues" evidence="9">
    <location>
        <begin position="1065"/>
        <end position="1074"/>
    </location>
</feature>
<feature type="compositionally biased region" description="Basic residues" evidence="9">
    <location>
        <begin position="1102"/>
        <end position="1113"/>
    </location>
</feature>
<dbReference type="FunFam" id="1.25.10.10:FF:000274">
    <property type="entry name" value="Non-SMC condensin I complex subunit G"/>
    <property type="match status" value="1"/>
</dbReference>
<keyword evidence="12" id="KW-1185">Reference proteome</keyword>
<evidence type="ECO:0000256" key="9">
    <source>
        <dbReference type="SAM" id="MobiDB-lite"/>
    </source>
</evidence>
<dbReference type="SUPFAM" id="SSF48371">
    <property type="entry name" value="ARM repeat"/>
    <property type="match status" value="1"/>
</dbReference>
<evidence type="ECO:0000256" key="3">
    <source>
        <dbReference type="ARBA" id="ARBA00022454"/>
    </source>
</evidence>
<organism evidence="11 12">
    <name type="scientific">Chelonia mydas</name>
    <name type="common">Green sea-turtle</name>
    <name type="synonym">Chelonia agassizi</name>
    <dbReference type="NCBI Taxonomy" id="8469"/>
    <lineage>
        <taxon>Eukaryota</taxon>
        <taxon>Metazoa</taxon>
        <taxon>Chordata</taxon>
        <taxon>Craniata</taxon>
        <taxon>Vertebrata</taxon>
        <taxon>Euteleostomi</taxon>
        <taxon>Archelosauria</taxon>
        <taxon>Testudinata</taxon>
        <taxon>Testudines</taxon>
        <taxon>Cryptodira</taxon>
        <taxon>Durocryptodira</taxon>
        <taxon>Americhelydia</taxon>
        <taxon>Chelonioidea</taxon>
        <taxon>Cheloniidae</taxon>
        <taxon>Chelonia</taxon>
    </lineage>
</organism>
<protein>
    <submittedName>
        <fullName evidence="11">Condensin complex subunit 3</fullName>
    </submittedName>
</protein>
<feature type="region of interest" description="Disordered" evidence="9">
    <location>
        <begin position="1058"/>
        <end position="1178"/>
    </location>
</feature>
<dbReference type="STRING" id="8469.M7AVX1"/>
<keyword evidence="7" id="KW-0131">Cell cycle</keyword>
<evidence type="ECO:0000259" key="10">
    <source>
        <dbReference type="Pfam" id="PF12719"/>
    </source>
</evidence>
<keyword evidence="6" id="KW-0226">DNA condensation</keyword>
<feature type="coiled-coil region" evidence="8">
    <location>
        <begin position="818"/>
        <end position="845"/>
    </location>
</feature>
<name>M7AVX1_CHEMY</name>
<dbReference type="Pfam" id="PF12719">
    <property type="entry name" value="Cnd3"/>
    <property type="match status" value="1"/>
</dbReference>
<dbReference type="InterPro" id="IPR016024">
    <property type="entry name" value="ARM-type_fold"/>
</dbReference>
<gene>
    <name evidence="11" type="ORF">UY3_14047</name>
</gene>
<sequence>MGLWVRLATLQEHRIATCSPLRPIWLATRLIQTWTGSDPNFTDVNRSLSIDLSGLWIGPLPAFLRLHSLPRLFRLPGPLTLILAVPTTALPPPAVPTATRPASPNSPGCSYDYSVARLFLQVPPPPSCFSLPDRNSRETAREKFELAMGAEKKLLQIKDAFEMAQKPHQNHAKLVAALKRTYNQLKDRMVFHEEFVHYLKYPMIIYKREPAVEQVINFAAKFVTSFDQLEKEDGNEEEEENSLLSYLFNFLLESHSANSHAVRLRVCQLVNKLLGSMPENAQIDDDLFDKINEAMLIRLKDKIPNVRIQAVLALARLQDPSDENCPVVNVYNALLENDSSSEVRRAVLSCIAPSAKTLPKIVGRTMDVKEAVRKLAYEVLSEKVHMRALSIAQRVKLLQQGLNDRSDAVKEVVQKKLLQAWLRLTEGDVLELLHRLDVENCPKVAVSVLNAMFSLSPLNDLVQNCKNLDNRKLIPVEDLTAESALYWRSLCEYLKSKGEEGEALMEQILSEPATYADYLLSYLQNMPVLSEEQREDFSCIENLLTKEFIGQQLILIIGCMDTTEEGGRKRLLAVLQEILILPTTSTSLISSLVERLLSIIKDDDRRIHTVAEIISEVREPIVTVDTPIDAAEIRKQQLKLAEIKVKLLETKEALEECVTLQDFNRALVLKEKITELECIKSDLIKEAEQPEIKEMRVEKNDPETLLKCLLMCYELLKQMSLSKEIGPTMNGIIESLILPGITNVHPAVRNMAVLCLGCCALQNKDFASQHLALLLQVLQIDDIKVKRSALKAVFDQLMLFGIETFRAKKVNDSHSEETEIRSGDIEEEETKIKELEEETATVHNLLQLLSSFLDSEFSELRTEAAEGLAKLMFSGRLISAKLLSRLILLWYNPVTEEDTQLRHCLGVFFPLFAYANRTNQECFEEAFLPTLRTLFNAPASSPLAEVDIANVSELLVDLTRPSGLNPQAKKSQDYQDLTVHDSLAVKICNEILIDPTAPDVRIYAKALSSLELSKYFTKDLLVLLEEILEKVKDKLCQRAIEKFKMNLNLSKGNYFDKDRSEVEQETGTITSEHVNPNEEEKNKEADQSPVNEHKDNAPTKQKSTRSKANRGQRKVNTEARSVNMRRNRKTVASDSESGDEVPEPVTLPSSRPSRRAKTAALEKTRMNLSKLLNAEADD</sequence>
<dbReference type="GO" id="GO:0000796">
    <property type="term" value="C:condensin complex"/>
    <property type="evidence" value="ECO:0007669"/>
    <property type="project" value="InterPro"/>
</dbReference>
<dbReference type="AlphaFoldDB" id="M7AVX1"/>
<evidence type="ECO:0000256" key="2">
    <source>
        <dbReference type="ARBA" id="ARBA00006533"/>
    </source>
</evidence>
<dbReference type="GO" id="GO:0000793">
    <property type="term" value="C:condensed chromosome"/>
    <property type="evidence" value="ECO:0007669"/>
    <property type="project" value="TreeGrafter"/>
</dbReference>
<proteinExistence type="inferred from homology"/>
<evidence type="ECO:0000256" key="7">
    <source>
        <dbReference type="ARBA" id="ARBA00023306"/>
    </source>
</evidence>
<comment type="similarity">
    <text evidence="2">Belongs to the CND3 (condensin subunit 3) family.</text>
</comment>
<evidence type="ECO:0000256" key="6">
    <source>
        <dbReference type="ARBA" id="ARBA00023067"/>
    </source>
</evidence>
<evidence type="ECO:0000256" key="4">
    <source>
        <dbReference type="ARBA" id="ARBA00022618"/>
    </source>
</evidence>
<dbReference type="InterPro" id="IPR027165">
    <property type="entry name" value="CND3"/>
</dbReference>
<reference evidence="12" key="1">
    <citation type="journal article" date="2013" name="Nat. Genet.">
        <title>The draft genomes of soft-shell turtle and green sea turtle yield insights into the development and evolution of the turtle-specific body plan.</title>
        <authorList>
            <person name="Wang Z."/>
            <person name="Pascual-Anaya J."/>
            <person name="Zadissa A."/>
            <person name="Li W."/>
            <person name="Niimura Y."/>
            <person name="Huang Z."/>
            <person name="Li C."/>
            <person name="White S."/>
            <person name="Xiong Z."/>
            <person name="Fang D."/>
            <person name="Wang B."/>
            <person name="Ming Y."/>
            <person name="Chen Y."/>
            <person name="Zheng Y."/>
            <person name="Kuraku S."/>
            <person name="Pignatelli M."/>
            <person name="Herrero J."/>
            <person name="Beal K."/>
            <person name="Nozawa M."/>
            <person name="Li Q."/>
            <person name="Wang J."/>
            <person name="Zhang H."/>
            <person name="Yu L."/>
            <person name="Shigenobu S."/>
            <person name="Wang J."/>
            <person name="Liu J."/>
            <person name="Flicek P."/>
            <person name="Searle S."/>
            <person name="Wang J."/>
            <person name="Kuratani S."/>
            <person name="Yin Y."/>
            <person name="Aken B."/>
            <person name="Zhang G."/>
            <person name="Irie N."/>
        </authorList>
    </citation>
    <scope>NUCLEOTIDE SEQUENCE [LARGE SCALE GENOMIC DNA]</scope>
</reference>
<dbReference type="GO" id="GO:0007076">
    <property type="term" value="P:mitotic chromosome condensation"/>
    <property type="evidence" value="ECO:0007669"/>
    <property type="project" value="InterPro"/>
</dbReference>
<keyword evidence="8" id="KW-0175">Coiled coil</keyword>
<keyword evidence="4" id="KW-0132">Cell division</keyword>
<feature type="compositionally biased region" description="Basic and acidic residues" evidence="9">
    <location>
        <begin position="1075"/>
        <end position="1097"/>
    </location>
</feature>
<evidence type="ECO:0000256" key="5">
    <source>
        <dbReference type="ARBA" id="ARBA00022776"/>
    </source>
</evidence>